<feature type="transmembrane region" description="Helical" evidence="4">
    <location>
        <begin position="146"/>
        <end position="166"/>
    </location>
</feature>
<evidence type="ECO:0000256" key="2">
    <source>
        <dbReference type="ARBA" id="ARBA00032707"/>
    </source>
</evidence>
<keyword evidence="4" id="KW-0472">Membrane</keyword>
<dbReference type="InterPro" id="IPR000326">
    <property type="entry name" value="PAP2/HPO"/>
</dbReference>
<feature type="transmembrane region" description="Helical" evidence="4">
    <location>
        <begin position="51"/>
        <end position="73"/>
    </location>
</feature>
<keyword evidence="4" id="KW-0812">Transmembrane</keyword>
<dbReference type="AlphaFoldDB" id="A0A9D2UTA9"/>
<dbReference type="PANTHER" id="PTHR14969:SF13">
    <property type="entry name" value="AT30094P"/>
    <property type="match status" value="1"/>
</dbReference>
<evidence type="ECO:0000313" key="7">
    <source>
        <dbReference type="Proteomes" id="UP000787156"/>
    </source>
</evidence>
<evidence type="ECO:0000256" key="4">
    <source>
        <dbReference type="SAM" id="Phobius"/>
    </source>
</evidence>
<dbReference type="Proteomes" id="UP000787156">
    <property type="component" value="Unassembled WGS sequence"/>
</dbReference>
<feature type="transmembrane region" description="Helical" evidence="4">
    <location>
        <begin position="80"/>
        <end position="101"/>
    </location>
</feature>
<reference evidence="6" key="2">
    <citation type="submission" date="2021-09" db="EMBL/GenBank/DDBJ databases">
        <authorList>
            <person name="Gilroy R."/>
        </authorList>
    </citation>
    <scope>NUCLEOTIDE SEQUENCE</scope>
    <source>
        <strain evidence="6">CHK135-1449</strain>
    </source>
</reference>
<dbReference type="EMBL" id="DYWX01000095">
    <property type="protein sequence ID" value="HJF28331.1"/>
    <property type="molecule type" value="Genomic_DNA"/>
</dbReference>
<evidence type="ECO:0000313" key="6">
    <source>
        <dbReference type="EMBL" id="HJF28331.1"/>
    </source>
</evidence>
<dbReference type="SMART" id="SM00014">
    <property type="entry name" value="acidPPc"/>
    <property type="match status" value="1"/>
</dbReference>
<proteinExistence type="predicted"/>
<accession>A0A9D2UTA9</accession>
<feature type="transmembrane region" description="Helical" evidence="4">
    <location>
        <begin position="121"/>
        <end position="139"/>
    </location>
</feature>
<dbReference type="Pfam" id="PF01569">
    <property type="entry name" value="PAP2"/>
    <property type="match status" value="1"/>
</dbReference>
<protein>
    <recommendedName>
        <fullName evidence="1">undecaprenyl-diphosphate phosphatase</fullName>
        <ecNumber evidence="1">3.6.1.27</ecNumber>
    </recommendedName>
    <alternativeName>
        <fullName evidence="2">Undecaprenyl pyrophosphate phosphatase</fullName>
    </alternativeName>
</protein>
<comment type="catalytic activity">
    <reaction evidence="3">
        <text>di-trans,octa-cis-undecaprenyl diphosphate + H2O = di-trans,octa-cis-undecaprenyl phosphate + phosphate + H(+)</text>
        <dbReference type="Rhea" id="RHEA:28094"/>
        <dbReference type="ChEBI" id="CHEBI:15377"/>
        <dbReference type="ChEBI" id="CHEBI:15378"/>
        <dbReference type="ChEBI" id="CHEBI:43474"/>
        <dbReference type="ChEBI" id="CHEBI:58405"/>
        <dbReference type="ChEBI" id="CHEBI:60392"/>
        <dbReference type="EC" id="3.6.1.27"/>
    </reaction>
</comment>
<dbReference type="CDD" id="cd03392">
    <property type="entry name" value="PAP2_like_2"/>
    <property type="match status" value="1"/>
</dbReference>
<dbReference type="PANTHER" id="PTHR14969">
    <property type="entry name" value="SPHINGOSINE-1-PHOSPHATE PHOSPHOHYDROLASE"/>
    <property type="match status" value="1"/>
</dbReference>
<reference evidence="6" key="1">
    <citation type="journal article" date="2021" name="PeerJ">
        <title>Extensive microbial diversity within the chicken gut microbiome revealed by metagenomics and culture.</title>
        <authorList>
            <person name="Gilroy R."/>
            <person name="Ravi A."/>
            <person name="Getino M."/>
            <person name="Pursley I."/>
            <person name="Horton D.L."/>
            <person name="Alikhan N.F."/>
            <person name="Baker D."/>
            <person name="Gharbi K."/>
            <person name="Hall N."/>
            <person name="Watson M."/>
            <person name="Adriaenssens E.M."/>
            <person name="Foster-Nyarko E."/>
            <person name="Jarju S."/>
            <person name="Secka A."/>
            <person name="Antonio M."/>
            <person name="Oren A."/>
            <person name="Chaudhuri R.R."/>
            <person name="La Ragione R."/>
            <person name="Hildebrand F."/>
            <person name="Pallen M.J."/>
        </authorList>
    </citation>
    <scope>NUCLEOTIDE SEQUENCE</scope>
    <source>
        <strain evidence="6">CHK135-1449</strain>
    </source>
</reference>
<evidence type="ECO:0000259" key="5">
    <source>
        <dbReference type="SMART" id="SM00014"/>
    </source>
</evidence>
<feature type="transmembrane region" description="Helical" evidence="4">
    <location>
        <begin position="178"/>
        <end position="197"/>
    </location>
</feature>
<dbReference type="EC" id="3.6.1.27" evidence="1"/>
<evidence type="ECO:0000256" key="1">
    <source>
        <dbReference type="ARBA" id="ARBA00012374"/>
    </source>
</evidence>
<organism evidence="6 7">
    <name type="scientific">Acinetobacter lwoffii</name>
    <dbReference type="NCBI Taxonomy" id="28090"/>
    <lineage>
        <taxon>Bacteria</taxon>
        <taxon>Pseudomonadati</taxon>
        <taxon>Pseudomonadota</taxon>
        <taxon>Gammaproteobacteria</taxon>
        <taxon>Moraxellales</taxon>
        <taxon>Moraxellaceae</taxon>
        <taxon>Acinetobacter</taxon>
    </lineage>
</organism>
<keyword evidence="4" id="KW-1133">Transmembrane helix</keyword>
<sequence>MPYLLLFVGILLLIFSVLFLNIAALSRLDLLSMQWLSEYRTQILNQIAQSLSVIGGMPFVLFLSTLWCISLLWYKKYASVIFICIGVIGGILLAWLLKFVIARPRPPASFHLVESFGSSFPSAHSLYAACLSCLAIYIYRQHSRHTIIIMIAVGWLLIMGISRVYLGVHFPSDVISGWSISFIWISLWYMVWIRYCTILK</sequence>
<evidence type="ECO:0000256" key="3">
    <source>
        <dbReference type="ARBA" id="ARBA00047594"/>
    </source>
</evidence>
<comment type="caution">
    <text evidence="6">The sequence shown here is derived from an EMBL/GenBank/DDBJ whole genome shotgun (WGS) entry which is preliminary data.</text>
</comment>
<dbReference type="InterPro" id="IPR036938">
    <property type="entry name" value="PAP2/HPO_sf"/>
</dbReference>
<feature type="domain" description="Phosphatidic acid phosphatase type 2/haloperoxidase" evidence="5">
    <location>
        <begin position="80"/>
        <end position="189"/>
    </location>
</feature>
<dbReference type="SUPFAM" id="SSF48317">
    <property type="entry name" value="Acid phosphatase/Vanadium-dependent haloperoxidase"/>
    <property type="match status" value="1"/>
</dbReference>
<gene>
    <name evidence="6" type="ORF">K8V79_08840</name>
</gene>
<dbReference type="GO" id="GO:0050380">
    <property type="term" value="F:undecaprenyl-diphosphatase activity"/>
    <property type="evidence" value="ECO:0007669"/>
    <property type="project" value="UniProtKB-EC"/>
</dbReference>
<name>A0A9D2UTA9_ACILW</name>
<dbReference type="Gene3D" id="1.20.144.10">
    <property type="entry name" value="Phosphatidic acid phosphatase type 2/haloperoxidase"/>
    <property type="match status" value="2"/>
</dbReference>